<protein>
    <submittedName>
        <fullName evidence="2">Uncharacterized protein</fullName>
    </submittedName>
</protein>
<dbReference type="OrthoDB" id="6366904at2759"/>
<evidence type="ECO:0000256" key="1">
    <source>
        <dbReference type="SAM" id="MobiDB-lite"/>
    </source>
</evidence>
<keyword evidence="3" id="KW-1185">Reference proteome</keyword>
<evidence type="ECO:0000313" key="3">
    <source>
        <dbReference type="Proteomes" id="UP000324222"/>
    </source>
</evidence>
<comment type="caution">
    <text evidence="2">The sequence shown here is derived from an EMBL/GenBank/DDBJ whole genome shotgun (WGS) entry which is preliminary data.</text>
</comment>
<proteinExistence type="predicted"/>
<organism evidence="2 3">
    <name type="scientific">Portunus trituberculatus</name>
    <name type="common">Swimming crab</name>
    <name type="synonym">Neptunus trituberculatus</name>
    <dbReference type="NCBI Taxonomy" id="210409"/>
    <lineage>
        <taxon>Eukaryota</taxon>
        <taxon>Metazoa</taxon>
        <taxon>Ecdysozoa</taxon>
        <taxon>Arthropoda</taxon>
        <taxon>Crustacea</taxon>
        <taxon>Multicrustacea</taxon>
        <taxon>Malacostraca</taxon>
        <taxon>Eumalacostraca</taxon>
        <taxon>Eucarida</taxon>
        <taxon>Decapoda</taxon>
        <taxon>Pleocyemata</taxon>
        <taxon>Brachyura</taxon>
        <taxon>Eubrachyura</taxon>
        <taxon>Portunoidea</taxon>
        <taxon>Portunidae</taxon>
        <taxon>Portuninae</taxon>
        <taxon>Portunus</taxon>
    </lineage>
</organism>
<feature type="region of interest" description="Disordered" evidence="1">
    <location>
        <begin position="20"/>
        <end position="42"/>
    </location>
</feature>
<dbReference type="Proteomes" id="UP000324222">
    <property type="component" value="Unassembled WGS sequence"/>
</dbReference>
<gene>
    <name evidence="2" type="ORF">E2C01_053415</name>
</gene>
<sequence length="209" mass="24221">MRASGLPARATTLDNILNIPYNGTRRTRNNTGEGHPQNPKYTYKDRWHYDNRVKEYNHRINQAHKLNRKHSNDTTRSLLRATIRTAREGKKKIKTEKCLKWCGSMNSHTTQSDVWNKINIACGNRRPKTPTHPTPTRDTENLIRAFLSRNNSDQLPVEFQNLLKRNQNNYDQLIHEACNVNFTSRELQDTLCSKPDTSAGADKITYSMI</sequence>
<dbReference type="AlphaFoldDB" id="A0A5B7GPD6"/>
<reference evidence="2 3" key="1">
    <citation type="submission" date="2019-05" db="EMBL/GenBank/DDBJ databases">
        <title>Another draft genome of Portunus trituberculatus and its Hox gene families provides insights of decapod evolution.</title>
        <authorList>
            <person name="Jeong J.-H."/>
            <person name="Song I."/>
            <person name="Kim S."/>
            <person name="Choi T."/>
            <person name="Kim D."/>
            <person name="Ryu S."/>
            <person name="Kim W."/>
        </authorList>
    </citation>
    <scope>NUCLEOTIDE SEQUENCE [LARGE SCALE GENOMIC DNA]</scope>
    <source>
        <tissue evidence="2">Muscle</tissue>
    </source>
</reference>
<evidence type="ECO:0000313" key="2">
    <source>
        <dbReference type="EMBL" id="MPC59396.1"/>
    </source>
</evidence>
<name>A0A5B7GPD6_PORTR</name>
<dbReference type="EMBL" id="VSRR010016531">
    <property type="protein sequence ID" value="MPC59396.1"/>
    <property type="molecule type" value="Genomic_DNA"/>
</dbReference>
<accession>A0A5B7GPD6</accession>